<keyword evidence="2" id="KW-0378">Hydrolase</keyword>
<dbReference type="GO" id="GO:0016787">
    <property type="term" value="F:hydrolase activity"/>
    <property type="evidence" value="ECO:0007669"/>
    <property type="project" value="UniProtKB-KW"/>
</dbReference>
<dbReference type="SUPFAM" id="SSF51556">
    <property type="entry name" value="Metallo-dependent hydrolases"/>
    <property type="match status" value="1"/>
</dbReference>
<sequence>MSDVNSDQPDRRDVLSGVAVGLATLLASSPRAMAQPAGRMADCHVHLFNASDLPVGNFIRYVVIPSMAPGTPDWAAAMADLFANVVKPLAVTVARETNPPFWGLEPSAHEFGLAVARRIRAGSDGLGLVDFDPELEQSYRALSALIVEDSRRIVDPSLFSDPYASKSLPQQRSLDDLIADSYARVAEKAATEDEDTPDLGDLLVLKRLGDNHQTRELLASTLPNLPAMVAGARKAIRMVGWAYLMCLSRERHLRRYLRDYTIPEARPRMIVNNLVDYDRWLDDGPLPSSSHLSQLELLRTISHKHRGRVELLTFAGYCPLKHALELASGTPTTFDALASRYGNEVAGFKLYPPMGFRPWGNRELADDDFARPRQGREVVLAQWRAAGGSPGGLGKALDEALQIFYSWCVINDVPIMAHAGPGNEAALGFGDRANPIHWERARERFPTLRFSLGHLINSAQPFINRITPEVDVGPYDPRLDNIVWSLDAPPRLFATQNGVESRVYGDLGYMPELIGRPELARAFFVALKRHFRDTDPGLRHILFGSDWIMLGIEADDDNYMRDLRRGMIAAEYTVEEQNNVLWENGRRFMKRA</sequence>
<evidence type="ECO:0000259" key="1">
    <source>
        <dbReference type="Pfam" id="PF04909"/>
    </source>
</evidence>
<proteinExistence type="predicted"/>
<dbReference type="InterPro" id="IPR032466">
    <property type="entry name" value="Metal_Hydrolase"/>
</dbReference>
<reference evidence="2 3" key="1">
    <citation type="submission" date="2020-08" db="EMBL/GenBank/DDBJ databases">
        <title>Genomic Encyclopedia of Type Strains, Phase IV (KMG-IV): sequencing the most valuable type-strain genomes for metagenomic binning, comparative biology and taxonomic classification.</title>
        <authorList>
            <person name="Goeker M."/>
        </authorList>
    </citation>
    <scope>NUCLEOTIDE SEQUENCE [LARGE SCALE GENOMIC DNA]</scope>
    <source>
        <strain evidence="2 3">DSM 25335</strain>
    </source>
</reference>
<comment type="caution">
    <text evidence="2">The sequence shown here is derived from an EMBL/GenBank/DDBJ whole genome shotgun (WGS) entry which is preliminary data.</text>
</comment>
<evidence type="ECO:0000313" key="2">
    <source>
        <dbReference type="EMBL" id="MBB5292072.1"/>
    </source>
</evidence>
<dbReference type="EMBL" id="JACHFZ010000003">
    <property type="protein sequence ID" value="MBB5292072.1"/>
    <property type="molecule type" value="Genomic_DNA"/>
</dbReference>
<dbReference type="PROSITE" id="PS51318">
    <property type="entry name" value="TAT"/>
    <property type="match status" value="1"/>
</dbReference>
<dbReference type="AlphaFoldDB" id="A0A7W8HY75"/>
<accession>A0A7W8HY75</accession>
<dbReference type="InterPro" id="IPR006680">
    <property type="entry name" value="Amidohydro-rel"/>
</dbReference>
<keyword evidence="3" id="KW-1185">Reference proteome</keyword>
<name>A0A7W8HY75_9CAUL</name>
<feature type="domain" description="Amidohydrolase-related" evidence="1">
    <location>
        <begin position="390"/>
        <end position="588"/>
    </location>
</feature>
<dbReference type="Gene3D" id="3.20.20.140">
    <property type="entry name" value="Metal-dependent hydrolases"/>
    <property type="match status" value="1"/>
</dbReference>
<gene>
    <name evidence="2" type="ORF">HNQ67_001592</name>
</gene>
<dbReference type="Proteomes" id="UP000566663">
    <property type="component" value="Unassembled WGS sequence"/>
</dbReference>
<dbReference type="Pfam" id="PF04909">
    <property type="entry name" value="Amidohydro_2"/>
    <property type="match status" value="1"/>
</dbReference>
<organism evidence="2 3">
    <name type="scientific">Brevundimonas basaltis</name>
    <dbReference type="NCBI Taxonomy" id="472166"/>
    <lineage>
        <taxon>Bacteria</taxon>
        <taxon>Pseudomonadati</taxon>
        <taxon>Pseudomonadota</taxon>
        <taxon>Alphaproteobacteria</taxon>
        <taxon>Caulobacterales</taxon>
        <taxon>Caulobacteraceae</taxon>
        <taxon>Brevundimonas</taxon>
    </lineage>
</organism>
<dbReference type="RefSeq" id="WP_183254162.1">
    <property type="nucleotide sequence ID" value="NZ_BAAAFF010000002.1"/>
</dbReference>
<dbReference type="InterPro" id="IPR006311">
    <property type="entry name" value="TAT_signal"/>
</dbReference>
<evidence type="ECO:0000313" key="3">
    <source>
        <dbReference type="Proteomes" id="UP000566663"/>
    </source>
</evidence>
<protein>
    <submittedName>
        <fullName evidence="2">Putative TIM-barrel fold metal-dependent hydrolase</fullName>
    </submittedName>
</protein>